<dbReference type="Proteomes" id="UP000800038">
    <property type="component" value="Unassembled WGS sequence"/>
</dbReference>
<keyword evidence="3" id="KW-1185">Reference proteome</keyword>
<dbReference type="InterPro" id="IPR036047">
    <property type="entry name" value="F-box-like_dom_sf"/>
</dbReference>
<dbReference type="EMBL" id="ML976011">
    <property type="protein sequence ID" value="KAF1945130.1"/>
    <property type="molecule type" value="Genomic_DNA"/>
</dbReference>
<dbReference type="CDD" id="cd09917">
    <property type="entry name" value="F-box_SF"/>
    <property type="match status" value="1"/>
</dbReference>
<gene>
    <name evidence="2" type="ORF">EJ02DRAFT_477172</name>
</gene>
<evidence type="ECO:0000313" key="2">
    <source>
        <dbReference type="EMBL" id="KAF1945130.1"/>
    </source>
</evidence>
<reference evidence="2" key="1">
    <citation type="journal article" date="2020" name="Stud. Mycol.">
        <title>101 Dothideomycetes genomes: a test case for predicting lifestyles and emergence of pathogens.</title>
        <authorList>
            <person name="Haridas S."/>
            <person name="Albert R."/>
            <person name="Binder M."/>
            <person name="Bloem J."/>
            <person name="Labutti K."/>
            <person name="Salamov A."/>
            <person name="Andreopoulos B."/>
            <person name="Baker S."/>
            <person name="Barry K."/>
            <person name="Bills G."/>
            <person name="Bluhm B."/>
            <person name="Cannon C."/>
            <person name="Castanera R."/>
            <person name="Culley D."/>
            <person name="Daum C."/>
            <person name="Ezra D."/>
            <person name="Gonzalez J."/>
            <person name="Henrissat B."/>
            <person name="Kuo A."/>
            <person name="Liang C."/>
            <person name="Lipzen A."/>
            <person name="Lutzoni F."/>
            <person name="Magnuson J."/>
            <person name="Mondo S."/>
            <person name="Nolan M."/>
            <person name="Ohm R."/>
            <person name="Pangilinan J."/>
            <person name="Park H.-J."/>
            <person name="Ramirez L."/>
            <person name="Alfaro M."/>
            <person name="Sun H."/>
            <person name="Tritt A."/>
            <person name="Yoshinaga Y."/>
            <person name="Zwiers L.-H."/>
            <person name="Turgeon B."/>
            <person name="Goodwin S."/>
            <person name="Spatafora J."/>
            <person name="Crous P."/>
            <person name="Grigoriev I."/>
        </authorList>
    </citation>
    <scope>NUCLEOTIDE SEQUENCE</scope>
    <source>
        <strain evidence="2">CBS 161.51</strain>
    </source>
</reference>
<sequence>MTELLDQCYDVLIRILEDVNPEDLAACAQTSKGFNDFIKKNTRLYKAQYLKNFDDPRQRPEHPEPVWVETLQRLVRCQKVLQSANNDLKRDEFEFVASTVDSLIATGSTDEFGNSRNQQLVAQLFQHITQNHDAFMCRSSLFERAGKPTQKPANDYESRQLSAKLHSLFGIPSSNVGRRVLSTHPYARSRIYDLRNYSDNTKWGPFRDDGSMRVDWEMIESLMIVLGYNSGLCCRMFLTRFRPPWAEPLEGVISERAQNKHDYWSTLLMEPDIPLESKDPYNVSGEWSRIVCFLDYNDLYHYNFTTEAMKVPSDKPRAALNTEEAIRHITMDIHVTEVNAPGRFDNSALPVVHFSGTSTSVDAAWDPNANSGIKGSVRLTSEGEVRWQTISVFHGGDERWRSEGIQVGGLRSQRGVVGTWFDKDYDPHGPAGPTAFWKIRDRSIDGSAEIEPEDDGNSRG</sequence>
<accession>A0A6A5SYR6</accession>
<dbReference type="InterPro" id="IPR001810">
    <property type="entry name" value="F-box_dom"/>
</dbReference>
<name>A0A6A5SYR6_9PLEO</name>
<evidence type="ECO:0000259" key="1">
    <source>
        <dbReference type="Pfam" id="PF12937"/>
    </source>
</evidence>
<dbReference type="SUPFAM" id="SSF81383">
    <property type="entry name" value="F-box domain"/>
    <property type="match status" value="1"/>
</dbReference>
<dbReference type="OrthoDB" id="3226064at2759"/>
<dbReference type="Pfam" id="PF12937">
    <property type="entry name" value="F-box-like"/>
    <property type="match status" value="1"/>
</dbReference>
<organism evidence="2 3">
    <name type="scientific">Clathrospora elynae</name>
    <dbReference type="NCBI Taxonomy" id="706981"/>
    <lineage>
        <taxon>Eukaryota</taxon>
        <taxon>Fungi</taxon>
        <taxon>Dikarya</taxon>
        <taxon>Ascomycota</taxon>
        <taxon>Pezizomycotina</taxon>
        <taxon>Dothideomycetes</taxon>
        <taxon>Pleosporomycetidae</taxon>
        <taxon>Pleosporales</taxon>
        <taxon>Diademaceae</taxon>
        <taxon>Clathrospora</taxon>
    </lineage>
</organism>
<feature type="domain" description="F-box" evidence="1">
    <location>
        <begin position="10"/>
        <end position="50"/>
    </location>
</feature>
<evidence type="ECO:0000313" key="3">
    <source>
        <dbReference type="Proteomes" id="UP000800038"/>
    </source>
</evidence>
<protein>
    <recommendedName>
        <fullName evidence="1">F-box domain-containing protein</fullName>
    </recommendedName>
</protein>
<proteinExistence type="predicted"/>
<dbReference type="AlphaFoldDB" id="A0A6A5SYR6"/>